<accession>A0A6M3KSM7</accession>
<dbReference type="EMBL" id="MT142550">
    <property type="protein sequence ID" value="QJA85049.1"/>
    <property type="molecule type" value="Genomic_DNA"/>
</dbReference>
<reference evidence="2" key="1">
    <citation type="submission" date="2020-03" db="EMBL/GenBank/DDBJ databases">
        <title>The deep terrestrial virosphere.</title>
        <authorList>
            <person name="Holmfeldt K."/>
            <person name="Nilsson E."/>
            <person name="Simone D."/>
            <person name="Lopez-Fernandez M."/>
            <person name="Wu X."/>
            <person name="de Brujin I."/>
            <person name="Lundin D."/>
            <person name="Andersson A."/>
            <person name="Bertilsson S."/>
            <person name="Dopson M."/>
        </authorList>
    </citation>
    <scope>NUCLEOTIDE SEQUENCE</scope>
    <source>
        <strain evidence="1">MM415A06864</strain>
        <strain evidence="2">MM415B02291</strain>
    </source>
</reference>
<name>A0A6M3KSM7_9ZZZZ</name>
<protein>
    <submittedName>
        <fullName evidence="2">Uncharacterized protein</fullName>
    </submittedName>
</protein>
<evidence type="ECO:0000313" key="2">
    <source>
        <dbReference type="EMBL" id="QJA85049.1"/>
    </source>
</evidence>
<gene>
    <name evidence="1" type="ORF">MM415A06864_0007</name>
    <name evidence="2" type="ORF">MM415B02291_0017</name>
</gene>
<proteinExistence type="predicted"/>
<dbReference type="AlphaFoldDB" id="A0A6M3KSM7"/>
<dbReference type="EMBL" id="MT141614">
    <property type="protein sequence ID" value="QJA68406.1"/>
    <property type="molecule type" value="Genomic_DNA"/>
</dbReference>
<evidence type="ECO:0000313" key="1">
    <source>
        <dbReference type="EMBL" id="QJA68406.1"/>
    </source>
</evidence>
<organism evidence="2">
    <name type="scientific">viral metagenome</name>
    <dbReference type="NCBI Taxonomy" id="1070528"/>
    <lineage>
        <taxon>unclassified sequences</taxon>
        <taxon>metagenomes</taxon>
        <taxon>organismal metagenomes</taxon>
    </lineage>
</organism>
<sequence>MKGPRGIEDEPFYEGWMFVDMPTDYLERLRGYLYVHDSVEEWEVDRPVIDGVLLSRKVFPKAFPPKKPLDGMLIVLVEMP</sequence>